<dbReference type="PANTHER" id="PTHR30146:SF109">
    <property type="entry name" value="HTH-TYPE TRANSCRIPTIONAL REGULATOR GALS"/>
    <property type="match status" value="1"/>
</dbReference>
<evidence type="ECO:0000313" key="5">
    <source>
        <dbReference type="EMBL" id="KXB79645.1"/>
    </source>
</evidence>
<evidence type="ECO:0000256" key="2">
    <source>
        <dbReference type="ARBA" id="ARBA00023125"/>
    </source>
</evidence>
<evidence type="ECO:0000256" key="1">
    <source>
        <dbReference type="ARBA" id="ARBA00023015"/>
    </source>
</evidence>
<accession>A0AB34WXW4</accession>
<dbReference type="InterPro" id="IPR028082">
    <property type="entry name" value="Peripla_BP_I"/>
</dbReference>
<dbReference type="RefSeq" id="WP_060920757.1">
    <property type="nucleotide sequence ID" value="NZ_KQ960687.1"/>
</dbReference>
<dbReference type="AlphaFoldDB" id="A0AB34WXW4"/>
<dbReference type="Proteomes" id="UP000070572">
    <property type="component" value="Unassembled WGS sequence"/>
</dbReference>
<reference evidence="5 6" key="1">
    <citation type="submission" date="2016-01" db="EMBL/GenBank/DDBJ databases">
        <authorList>
            <person name="Mitreva M."/>
            <person name="Pepin K.H."/>
            <person name="Mihindukulasuriya K.A."/>
            <person name="Fulton R."/>
            <person name="Fronick C."/>
            <person name="O'Laughlin M."/>
            <person name="Miner T."/>
            <person name="Herter B."/>
            <person name="Rosa B.A."/>
            <person name="Cordes M."/>
            <person name="Tomlinson C."/>
            <person name="Wollam A."/>
            <person name="Palsikar V.B."/>
            <person name="Mardis E.R."/>
            <person name="Wilson R.K."/>
        </authorList>
    </citation>
    <scope>NUCLEOTIDE SEQUENCE [LARGE SCALE GENOMIC DNA]</scope>
    <source>
        <strain evidence="5 6">DNF00696</strain>
    </source>
</reference>
<keyword evidence="3" id="KW-0804">Transcription</keyword>
<dbReference type="Gene3D" id="3.40.50.2300">
    <property type="match status" value="1"/>
</dbReference>
<feature type="domain" description="Transcriptional regulator LacI/GalR-like sensor" evidence="4">
    <location>
        <begin position="112"/>
        <end position="242"/>
    </location>
</feature>
<dbReference type="EMBL" id="LSDN01000023">
    <property type="protein sequence ID" value="KXB79645.1"/>
    <property type="molecule type" value="Genomic_DNA"/>
</dbReference>
<evidence type="ECO:0000313" key="6">
    <source>
        <dbReference type="Proteomes" id="UP000070572"/>
    </source>
</evidence>
<name>A0AB34WXW4_9ACTO</name>
<dbReference type="SUPFAM" id="SSF53822">
    <property type="entry name" value="Periplasmic binding protein-like I"/>
    <property type="match status" value="1"/>
</dbReference>
<dbReference type="GO" id="GO:0000976">
    <property type="term" value="F:transcription cis-regulatory region binding"/>
    <property type="evidence" value="ECO:0007669"/>
    <property type="project" value="TreeGrafter"/>
</dbReference>
<comment type="caution">
    <text evidence="5">The sequence shown here is derived from an EMBL/GenBank/DDBJ whole genome shotgun (WGS) entry which is preliminary data.</text>
</comment>
<proteinExistence type="predicted"/>
<keyword evidence="1" id="KW-0805">Transcription regulation</keyword>
<keyword evidence="2" id="KW-0238">DNA-binding</keyword>
<dbReference type="InterPro" id="IPR046335">
    <property type="entry name" value="LacI/GalR-like_sensor"/>
</dbReference>
<dbReference type="Pfam" id="PF13377">
    <property type="entry name" value="Peripla_BP_3"/>
    <property type="match status" value="1"/>
</dbReference>
<dbReference type="PANTHER" id="PTHR30146">
    <property type="entry name" value="LACI-RELATED TRANSCRIPTIONAL REPRESSOR"/>
    <property type="match status" value="1"/>
</dbReference>
<gene>
    <name evidence="5" type="ORF">HMPREF1862_01681</name>
</gene>
<dbReference type="GO" id="GO:0003700">
    <property type="term" value="F:DNA-binding transcription factor activity"/>
    <property type="evidence" value="ECO:0007669"/>
    <property type="project" value="TreeGrafter"/>
</dbReference>
<evidence type="ECO:0000259" key="4">
    <source>
        <dbReference type="Pfam" id="PF13377"/>
    </source>
</evidence>
<organism evidence="5 6">
    <name type="scientific">Varibaculum cambriense</name>
    <dbReference type="NCBI Taxonomy" id="184870"/>
    <lineage>
        <taxon>Bacteria</taxon>
        <taxon>Bacillati</taxon>
        <taxon>Actinomycetota</taxon>
        <taxon>Actinomycetes</taxon>
        <taxon>Actinomycetales</taxon>
        <taxon>Actinomycetaceae</taxon>
        <taxon>Varibaculum</taxon>
    </lineage>
</organism>
<evidence type="ECO:0000256" key="3">
    <source>
        <dbReference type="ARBA" id="ARBA00023163"/>
    </source>
</evidence>
<protein>
    <recommendedName>
        <fullName evidence="4">Transcriptional regulator LacI/GalR-like sensor domain-containing protein</fullName>
    </recommendedName>
</protein>
<sequence length="274" mass="29481">MATLAGKTKVDIVVPCVDMGAINSALLRDMTVLLAQAGVSVVCTVHLKDHPDNLVSTIKETDAAVLPLLPLDQNTLDLLKECGATVLDSVMHGKDRQNPASLMTFQMLKIQVDALQARNRRHLAFVHWQGKYPDEAATVYYFFAQMACQAAGLSAPTQLILPEDPENIPSYLLGALQKNPTLDGFCAMDDLTAMAVVHGLRECGKMVPQDASVVGGYDSPSGQVSRPPMSSVTVDTPALAYQELIHIAQREGDELDLGQAPGGQILQYVARESV</sequence>